<dbReference type="PANTHER" id="PTHR34475:SF1">
    <property type="entry name" value="CYTOSKELETON PROTEIN RODZ"/>
    <property type="match status" value="1"/>
</dbReference>
<keyword evidence="2" id="KW-1133">Transmembrane helix</keyword>
<keyword evidence="2" id="KW-0472">Membrane</keyword>
<proteinExistence type="predicted"/>
<evidence type="ECO:0000256" key="1">
    <source>
        <dbReference type="SAM" id="MobiDB-lite"/>
    </source>
</evidence>
<feature type="compositionally biased region" description="Low complexity" evidence="1">
    <location>
        <begin position="149"/>
        <end position="164"/>
    </location>
</feature>
<feature type="region of interest" description="Disordered" evidence="1">
    <location>
        <begin position="84"/>
        <end position="114"/>
    </location>
</feature>
<feature type="transmembrane region" description="Helical" evidence="2">
    <location>
        <begin position="121"/>
        <end position="138"/>
    </location>
</feature>
<gene>
    <name evidence="3" type="ORF">R7226_13655</name>
</gene>
<dbReference type="InterPro" id="IPR050400">
    <property type="entry name" value="Bact_Cytoskel_RodZ"/>
</dbReference>
<comment type="caution">
    <text evidence="3">The sequence shown here is derived from an EMBL/GenBank/DDBJ whole genome shotgun (WGS) entry which is preliminary data.</text>
</comment>
<name>A0ABU4HQ76_9ACTN</name>
<keyword evidence="4" id="KW-1185">Reference proteome</keyword>
<dbReference type="PANTHER" id="PTHR34475">
    <property type="match status" value="1"/>
</dbReference>
<dbReference type="RefSeq" id="WP_318597723.1">
    <property type="nucleotide sequence ID" value="NZ_JAWSTH010000032.1"/>
</dbReference>
<organism evidence="3 4">
    <name type="scientific">Conexibacter stalactiti</name>
    <dbReference type="NCBI Taxonomy" id="1940611"/>
    <lineage>
        <taxon>Bacteria</taxon>
        <taxon>Bacillati</taxon>
        <taxon>Actinomycetota</taxon>
        <taxon>Thermoleophilia</taxon>
        <taxon>Solirubrobacterales</taxon>
        <taxon>Conexibacteraceae</taxon>
        <taxon>Conexibacter</taxon>
    </lineage>
</organism>
<dbReference type="Proteomes" id="UP001284601">
    <property type="component" value="Unassembled WGS sequence"/>
</dbReference>
<evidence type="ECO:0000256" key="2">
    <source>
        <dbReference type="SAM" id="Phobius"/>
    </source>
</evidence>
<keyword evidence="2" id="KW-0812">Transmembrane</keyword>
<dbReference type="Gene3D" id="1.10.260.40">
    <property type="entry name" value="lambda repressor-like DNA-binding domains"/>
    <property type="match status" value="1"/>
</dbReference>
<dbReference type="Pfam" id="PF13413">
    <property type="entry name" value="HTH_25"/>
    <property type="match status" value="1"/>
</dbReference>
<sequence length="274" mass="29144">MPEIGPTLREARMRARIDITEVEQATKIRAKYLRAIENEEWQLLPGSTFAKSFIRTYAEFIGVDARSLVEEYKLRYERPSESELRAVSSPGLAARDRRGGRGSSGRGGVRGGGGGGGVPRWAITLGLLVVLVGALYVLGTRGGDDDGGTDTTSTQAQTTSTTRRGGQRRRTAQRRVTPAAPTLAGVRLTPTGDVYVCAVDQDDRVLIAGATFTAGQAVPLLRARSLRITLGNSQVTMRANGRAVEVPASSEAIGFEVTTRGAAPISGDQLPTCT</sequence>
<evidence type="ECO:0000313" key="3">
    <source>
        <dbReference type="EMBL" id="MDW5595389.1"/>
    </source>
</evidence>
<evidence type="ECO:0000313" key="4">
    <source>
        <dbReference type="Proteomes" id="UP001284601"/>
    </source>
</evidence>
<dbReference type="InterPro" id="IPR010982">
    <property type="entry name" value="Lambda_DNA-bd_dom_sf"/>
</dbReference>
<feature type="compositionally biased region" description="Gly residues" evidence="1">
    <location>
        <begin position="101"/>
        <end position="114"/>
    </location>
</feature>
<accession>A0ABU4HQ76</accession>
<dbReference type="EMBL" id="JAWSTH010000032">
    <property type="protein sequence ID" value="MDW5595389.1"/>
    <property type="molecule type" value="Genomic_DNA"/>
</dbReference>
<reference evidence="4" key="1">
    <citation type="submission" date="2023-07" db="EMBL/GenBank/DDBJ databases">
        <title>Conexibacter stalactiti sp. nov., isolated from stalactites in a lava cave and emended description of the genus Conexibacter.</title>
        <authorList>
            <person name="Lee S.D."/>
        </authorList>
    </citation>
    <scope>NUCLEOTIDE SEQUENCE [LARGE SCALE GENOMIC DNA]</scope>
    <source>
        <strain evidence="4">KCTC 39840</strain>
    </source>
</reference>
<protein>
    <submittedName>
        <fullName evidence="3">Helix-turn-helix domain-containing protein</fullName>
    </submittedName>
</protein>
<feature type="region of interest" description="Disordered" evidence="1">
    <location>
        <begin position="142"/>
        <end position="176"/>
    </location>
</feature>